<accession>A0A7J7G0I6</accession>
<name>A0A7J7G0I6_CAMSI</name>
<sequence length="341" mass="37394">MPLPKALGVLIRKGHLKPLEPRPLPNPLPLSHNPPKYCAYHQQHGHDTDQCFRLRHEIQDLVDKQVIVPPEKPNVTTNPLPPHNQAPPLKRINFIQTGAVSYDPSIYITPSHLPKPEVLLPNYTDLCMLDISKTQPGPMVVTVEDRTGEISGENGIVKSKFKESRSFAEEVYSPSDYILSVGQVGPNVELPAGAELCVIQGGIAVNWSDFEESAEVTGWLDDLPDVVDETQLEWGLAGARTSIVAGRTENQNASPESTGAKNFAQDLGILNTGIIEQPAVLTQLEQKGIEEFERIRKAKAPVGTKSTVCTRIKNAASTWTENIASTIIPEPDRCLLAADRM</sequence>
<dbReference type="AlphaFoldDB" id="A0A7J7G0I6"/>
<protein>
    <submittedName>
        <fullName evidence="1">Uncharacterized protein</fullName>
    </submittedName>
</protein>
<comment type="caution">
    <text evidence="1">The sequence shown here is derived from an EMBL/GenBank/DDBJ whole genome shotgun (WGS) entry which is preliminary data.</text>
</comment>
<evidence type="ECO:0000313" key="1">
    <source>
        <dbReference type="EMBL" id="KAF5932766.1"/>
    </source>
</evidence>
<keyword evidence="2" id="KW-1185">Reference proteome</keyword>
<organism evidence="1 2">
    <name type="scientific">Camellia sinensis</name>
    <name type="common">Tea plant</name>
    <name type="synonym">Thea sinensis</name>
    <dbReference type="NCBI Taxonomy" id="4442"/>
    <lineage>
        <taxon>Eukaryota</taxon>
        <taxon>Viridiplantae</taxon>
        <taxon>Streptophyta</taxon>
        <taxon>Embryophyta</taxon>
        <taxon>Tracheophyta</taxon>
        <taxon>Spermatophyta</taxon>
        <taxon>Magnoliopsida</taxon>
        <taxon>eudicotyledons</taxon>
        <taxon>Gunneridae</taxon>
        <taxon>Pentapetalae</taxon>
        <taxon>asterids</taxon>
        <taxon>Ericales</taxon>
        <taxon>Theaceae</taxon>
        <taxon>Camellia</taxon>
    </lineage>
</organism>
<reference evidence="2" key="1">
    <citation type="journal article" date="2020" name="Nat. Commun.">
        <title>Genome assembly of wild tea tree DASZ reveals pedigree and selection history of tea varieties.</title>
        <authorList>
            <person name="Zhang W."/>
            <person name="Zhang Y."/>
            <person name="Qiu H."/>
            <person name="Guo Y."/>
            <person name="Wan H."/>
            <person name="Zhang X."/>
            <person name="Scossa F."/>
            <person name="Alseekh S."/>
            <person name="Zhang Q."/>
            <person name="Wang P."/>
            <person name="Xu L."/>
            <person name="Schmidt M.H."/>
            <person name="Jia X."/>
            <person name="Li D."/>
            <person name="Zhu A."/>
            <person name="Guo F."/>
            <person name="Chen W."/>
            <person name="Ni D."/>
            <person name="Usadel B."/>
            <person name="Fernie A.R."/>
            <person name="Wen W."/>
        </authorList>
    </citation>
    <scope>NUCLEOTIDE SEQUENCE [LARGE SCALE GENOMIC DNA]</scope>
    <source>
        <strain evidence="2">cv. G240</strain>
    </source>
</reference>
<dbReference type="Proteomes" id="UP000593564">
    <property type="component" value="Unassembled WGS sequence"/>
</dbReference>
<gene>
    <name evidence="1" type="ORF">HYC85_028937</name>
</gene>
<proteinExistence type="predicted"/>
<reference evidence="1 2" key="2">
    <citation type="submission" date="2020-07" db="EMBL/GenBank/DDBJ databases">
        <title>Genome assembly of wild tea tree DASZ reveals pedigree and selection history of tea varieties.</title>
        <authorList>
            <person name="Zhang W."/>
        </authorList>
    </citation>
    <scope>NUCLEOTIDE SEQUENCE [LARGE SCALE GENOMIC DNA]</scope>
    <source>
        <strain evidence="2">cv. G240</strain>
        <tissue evidence="1">Leaf</tissue>
    </source>
</reference>
<dbReference type="EMBL" id="JACBKZ010000014">
    <property type="protein sequence ID" value="KAF5932766.1"/>
    <property type="molecule type" value="Genomic_DNA"/>
</dbReference>
<evidence type="ECO:0000313" key="2">
    <source>
        <dbReference type="Proteomes" id="UP000593564"/>
    </source>
</evidence>